<dbReference type="Proteomes" id="UP001196413">
    <property type="component" value="Unassembled WGS sequence"/>
</dbReference>
<dbReference type="AlphaFoldDB" id="A0AAD5N5E9"/>
<dbReference type="EMBL" id="JAHQIW010003326">
    <property type="protein sequence ID" value="KAJ1358229.1"/>
    <property type="molecule type" value="Genomic_DNA"/>
</dbReference>
<proteinExistence type="predicted"/>
<sequence>MRPRRSALEGHLIAPMRRWNGSNGGFQTTDLCHSFSSPSKYALNRRRSGNIPFIAKRAMIRRRRILAVGSKFEDVYGCSDVPGVQQRPLISGAINDVEFADAEHM</sequence>
<accession>A0AAD5N5E9</accession>
<name>A0AAD5N5E9_PARTN</name>
<evidence type="ECO:0000313" key="2">
    <source>
        <dbReference type="Proteomes" id="UP001196413"/>
    </source>
</evidence>
<reference evidence="1" key="1">
    <citation type="submission" date="2021-06" db="EMBL/GenBank/DDBJ databases">
        <title>Parelaphostrongylus tenuis whole genome reference sequence.</title>
        <authorList>
            <person name="Garwood T.J."/>
            <person name="Larsen P.A."/>
            <person name="Fountain-Jones N.M."/>
            <person name="Garbe J.R."/>
            <person name="Macchietto M.G."/>
            <person name="Kania S.A."/>
            <person name="Gerhold R.W."/>
            <person name="Richards J.E."/>
            <person name="Wolf T.M."/>
        </authorList>
    </citation>
    <scope>NUCLEOTIDE SEQUENCE</scope>
    <source>
        <strain evidence="1">MNPRO001-30</strain>
        <tissue evidence="1">Meninges</tissue>
    </source>
</reference>
<evidence type="ECO:0000313" key="1">
    <source>
        <dbReference type="EMBL" id="KAJ1358229.1"/>
    </source>
</evidence>
<organism evidence="1 2">
    <name type="scientific">Parelaphostrongylus tenuis</name>
    <name type="common">Meningeal worm</name>
    <dbReference type="NCBI Taxonomy" id="148309"/>
    <lineage>
        <taxon>Eukaryota</taxon>
        <taxon>Metazoa</taxon>
        <taxon>Ecdysozoa</taxon>
        <taxon>Nematoda</taxon>
        <taxon>Chromadorea</taxon>
        <taxon>Rhabditida</taxon>
        <taxon>Rhabditina</taxon>
        <taxon>Rhabditomorpha</taxon>
        <taxon>Strongyloidea</taxon>
        <taxon>Metastrongylidae</taxon>
        <taxon>Parelaphostrongylus</taxon>
    </lineage>
</organism>
<comment type="caution">
    <text evidence="1">The sequence shown here is derived from an EMBL/GenBank/DDBJ whole genome shotgun (WGS) entry which is preliminary data.</text>
</comment>
<gene>
    <name evidence="1" type="ORF">KIN20_016598</name>
</gene>
<protein>
    <submittedName>
        <fullName evidence="1">Uncharacterized protein</fullName>
    </submittedName>
</protein>
<keyword evidence="2" id="KW-1185">Reference proteome</keyword>